<dbReference type="Pfam" id="PF04228">
    <property type="entry name" value="Zn_peptidase"/>
    <property type="match status" value="1"/>
</dbReference>
<keyword evidence="4" id="KW-0472">Membrane</keyword>
<dbReference type="PANTHER" id="PTHR30168:SF0">
    <property type="entry name" value="INNER MEMBRANE PROTEIN"/>
    <property type="match status" value="1"/>
</dbReference>
<dbReference type="PANTHER" id="PTHR30168">
    <property type="entry name" value="PUTATIVE MEMBRANE PROTEIN YPFJ"/>
    <property type="match status" value="1"/>
</dbReference>
<evidence type="ECO:0000256" key="3">
    <source>
        <dbReference type="ARBA" id="ARBA00022989"/>
    </source>
</evidence>
<comment type="subcellular location">
    <subcellularLocation>
        <location evidence="1">Membrane</location>
        <topology evidence="1">Single-pass membrane protein</topology>
    </subcellularLocation>
</comment>
<gene>
    <name evidence="6" type="ORF">ACFP1K_39175</name>
</gene>
<dbReference type="EMBL" id="JBHSRF010000124">
    <property type="protein sequence ID" value="MFC6087243.1"/>
    <property type="molecule type" value="Genomic_DNA"/>
</dbReference>
<reference evidence="7" key="1">
    <citation type="journal article" date="2019" name="Int. J. Syst. Evol. Microbiol.">
        <title>The Global Catalogue of Microorganisms (GCM) 10K type strain sequencing project: providing services to taxonomists for standard genome sequencing and annotation.</title>
        <authorList>
            <consortium name="The Broad Institute Genomics Platform"/>
            <consortium name="The Broad Institute Genome Sequencing Center for Infectious Disease"/>
            <person name="Wu L."/>
            <person name="Ma J."/>
        </authorList>
    </citation>
    <scope>NUCLEOTIDE SEQUENCE [LARGE SCALE GENOMIC DNA]</scope>
    <source>
        <strain evidence="7">JCM 30346</strain>
    </source>
</reference>
<sequence length="268" mass="29357">MGKSSVVLLLAIAASLLAGGTAHAAPASSPALPAYPVKNASTLTRNALYATGRLPATSCPEHPVRAGSAASVRSYLLPLVKCLDATWKAQFAKARLPFTPPKVRFITRPEKACGEKWGKNVQAIYCNPTRQIVMLLDRAVVSSPEDLFLMDVIAHEYGHHVQNVTGMWRELGRLPSRGKAEYYEQTRRHELQAECLAGAFIGSVWQSLDRTDEDWDDLLDIDRRSGDEQSKVRDHGKGRNIANWLNRGYKAAGPSACNTWIASSTMVA</sequence>
<evidence type="ECO:0000313" key="6">
    <source>
        <dbReference type="EMBL" id="MFC6087243.1"/>
    </source>
</evidence>
<evidence type="ECO:0000256" key="2">
    <source>
        <dbReference type="ARBA" id="ARBA00022692"/>
    </source>
</evidence>
<keyword evidence="3" id="KW-1133">Transmembrane helix</keyword>
<evidence type="ECO:0000256" key="5">
    <source>
        <dbReference type="SAM" id="SignalP"/>
    </source>
</evidence>
<feature type="chain" id="PRO_5046990050" evidence="5">
    <location>
        <begin position="25"/>
        <end position="268"/>
    </location>
</feature>
<protein>
    <submittedName>
        <fullName evidence="6">Neutral zinc metallopeptidase</fullName>
    </submittedName>
</protein>
<name>A0ABW1NWG4_9ACTN</name>
<dbReference type="RefSeq" id="WP_380763306.1">
    <property type="nucleotide sequence ID" value="NZ_JBHSRF010000124.1"/>
</dbReference>
<dbReference type="InterPro" id="IPR007343">
    <property type="entry name" value="Uncharacterised_pept_Zn_put"/>
</dbReference>
<keyword evidence="2" id="KW-0812">Transmembrane</keyword>
<keyword evidence="5" id="KW-0732">Signal</keyword>
<feature type="signal peptide" evidence="5">
    <location>
        <begin position="1"/>
        <end position="24"/>
    </location>
</feature>
<dbReference type="Proteomes" id="UP001596137">
    <property type="component" value="Unassembled WGS sequence"/>
</dbReference>
<evidence type="ECO:0000313" key="7">
    <source>
        <dbReference type="Proteomes" id="UP001596137"/>
    </source>
</evidence>
<evidence type="ECO:0000256" key="4">
    <source>
        <dbReference type="ARBA" id="ARBA00023136"/>
    </source>
</evidence>
<evidence type="ECO:0000256" key="1">
    <source>
        <dbReference type="ARBA" id="ARBA00004167"/>
    </source>
</evidence>
<comment type="caution">
    <text evidence="6">The sequence shown here is derived from an EMBL/GenBank/DDBJ whole genome shotgun (WGS) entry which is preliminary data.</text>
</comment>
<proteinExistence type="predicted"/>
<accession>A0ABW1NWG4</accession>
<keyword evidence="7" id="KW-1185">Reference proteome</keyword>
<organism evidence="6 7">
    <name type="scientific">Sphaerisporangium aureirubrum</name>
    <dbReference type="NCBI Taxonomy" id="1544736"/>
    <lineage>
        <taxon>Bacteria</taxon>
        <taxon>Bacillati</taxon>
        <taxon>Actinomycetota</taxon>
        <taxon>Actinomycetes</taxon>
        <taxon>Streptosporangiales</taxon>
        <taxon>Streptosporangiaceae</taxon>
        <taxon>Sphaerisporangium</taxon>
    </lineage>
</organism>